<accession>A0ABQ2MFA6</accession>
<dbReference type="EMBL" id="BMMP01000009">
    <property type="protein sequence ID" value="GGO50496.1"/>
    <property type="molecule type" value="Genomic_DNA"/>
</dbReference>
<evidence type="ECO:0000256" key="1">
    <source>
        <dbReference type="SAM" id="MobiDB-lite"/>
    </source>
</evidence>
<dbReference type="Proteomes" id="UP000631535">
    <property type="component" value="Unassembled WGS sequence"/>
</dbReference>
<name>A0ABQ2MFA6_9ACTN</name>
<evidence type="ECO:0000313" key="3">
    <source>
        <dbReference type="Proteomes" id="UP000631535"/>
    </source>
</evidence>
<feature type="region of interest" description="Disordered" evidence="1">
    <location>
        <begin position="1"/>
        <end position="35"/>
    </location>
</feature>
<organism evidence="2 3">
    <name type="scientific">Streptomyces daqingensis</name>
    <dbReference type="NCBI Taxonomy" id="1472640"/>
    <lineage>
        <taxon>Bacteria</taxon>
        <taxon>Bacillati</taxon>
        <taxon>Actinomycetota</taxon>
        <taxon>Actinomycetes</taxon>
        <taxon>Kitasatosporales</taxon>
        <taxon>Streptomycetaceae</taxon>
        <taxon>Streptomyces</taxon>
    </lineage>
</organism>
<reference evidence="3" key="1">
    <citation type="journal article" date="2019" name="Int. J. Syst. Evol. Microbiol.">
        <title>The Global Catalogue of Microorganisms (GCM) 10K type strain sequencing project: providing services to taxonomists for standard genome sequencing and annotation.</title>
        <authorList>
            <consortium name="The Broad Institute Genomics Platform"/>
            <consortium name="The Broad Institute Genome Sequencing Center for Infectious Disease"/>
            <person name="Wu L."/>
            <person name="Ma J."/>
        </authorList>
    </citation>
    <scope>NUCLEOTIDE SEQUENCE [LARGE SCALE GENOMIC DNA]</scope>
    <source>
        <strain evidence="3">CGMCC 4.7178</strain>
    </source>
</reference>
<proteinExistence type="predicted"/>
<feature type="region of interest" description="Disordered" evidence="1">
    <location>
        <begin position="58"/>
        <end position="77"/>
    </location>
</feature>
<evidence type="ECO:0008006" key="4">
    <source>
        <dbReference type="Google" id="ProtNLM"/>
    </source>
</evidence>
<sequence>MTEPEPQPRREPMPTATPDAGTGPAPEPGWVPEACTLPTEERPLRLAEWDGLFATQVAAPSRHSPSQVRLRLPGGTESASRVRELAERESDCCSFFEFAATADGPSADVLLTISVDQAHEGVLNALAERAAEAAAHQGRGERPPPG</sequence>
<gene>
    <name evidence="2" type="ORF">GCM10012287_30350</name>
</gene>
<protein>
    <recommendedName>
        <fullName evidence="4">Arsenate reductase</fullName>
    </recommendedName>
</protein>
<comment type="caution">
    <text evidence="2">The sequence shown here is derived from an EMBL/GenBank/DDBJ whole genome shotgun (WGS) entry which is preliminary data.</text>
</comment>
<keyword evidence="3" id="KW-1185">Reference proteome</keyword>
<evidence type="ECO:0000313" key="2">
    <source>
        <dbReference type="EMBL" id="GGO50496.1"/>
    </source>
</evidence>
<feature type="compositionally biased region" description="Basic and acidic residues" evidence="1">
    <location>
        <begin position="1"/>
        <end position="12"/>
    </location>
</feature>